<reference evidence="1 2" key="1">
    <citation type="submission" date="2018-10" db="EMBL/GenBank/DDBJ databases">
        <title>Draft genome of Mycobacterium hodleri strain B.</title>
        <authorList>
            <person name="Amande T.J."/>
            <person name="Mcgenity T.J."/>
        </authorList>
    </citation>
    <scope>NUCLEOTIDE SEQUENCE [LARGE SCALE GENOMIC DNA]</scope>
    <source>
        <strain evidence="1 2">B</strain>
    </source>
</reference>
<evidence type="ECO:0000313" key="2">
    <source>
        <dbReference type="Proteomes" id="UP000315759"/>
    </source>
</evidence>
<proteinExistence type="predicted"/>
<keyword evidence="2" id="KW-1185">Reference proteome</keyword>
<accession>A0A544VZG3</accession>
<gene>
    <name evidence="1" type="ORF">D8S82_17285</name>
</gene>
<dbReference type="Proteomes" id="UP000315759">
    <property type="component" value="Unassembled WGS sequence"/>
</dbReference>
<dbReference type="EMBL" id="VIFX01000021">
    <property type="protein sequence ID" value="TQR85381.1"/>
    <property type="molecule type" value="Genomic_DNA"/>
</dbReference>
<comment type="caution">
    <text evidence="1">The sequence shown here is derived from an EMBL/GenBank/DDBJ whole genome shotgun (WGS) entry which is preliminary data.</text>
</comment>
<name>A0A544VZG3_9MYCO</name>
<evidence type="ECO:0000313" key="1">
    <source>
        <dbReference type="EMBL" id="TQR85381.1"/>
    </source>
</evidence>
<organism evidence="1 2">
    <name type="scientific">Mycolicibacterium hodleri</name>
    <dbReference type="NCBI Taxonomy" id="49897"/>
    <lineage>
        <taxon>Bacteria</taxon>
        <taxon>Bacillati</taxon>
        <taxon>Actinomycetota</taxon>
        <taxon>Actinomycetes</taxon>
        <taxon>Mycobacteriales</taxon>
        <taxon>Mycobacteriaceae</taxon>
        <taxon>Mycolicibacterium</taxon>
    </lineage>
</organism>
<sequence length="130" mass="13482">MPSDFGASDIHCDQSTINQSTTTRRGGVSVDGVANIVAGIPAIGIALRALEAAGWHATIAGNRITVDEQVLVQFVAPTVGTFGRIGATWMIHAVTEASQTLIVGTGLDYTADAHRIVTEAVDGHRAESVS</sequence>
<protein>
    <submittedName>
        <fullName evidence="1">Uncharacterized protein</fullName>
    </submittedName>
</protein>
<dbReference type="RefSeq" id="WP_142553252.1">
    <property type="nucleotide sequence ID" value="NZ_VIFX01000021.1"/>
</dbReference>
<dbReference type="AlphaFoldDB" id="A0A544VZG3"/>